<proteinExistence type="inferred from homology"/>
<keyword evidence="3" id="KW-0240">DNA-directed RNA polymerase</keyword>
<comment type="subcellular location">
    <subcellularLocation>
        <location evidence="1">Nucleus</location>
        <location evidence="1">Nucleolus</location>
    </subcellularLocation>
</comment>
<organism evidence="6 7">
    <name type="scientific">Owenia fusiformis</name>
    <name type="common">Polychaete worm</name>
    <dbReference type="NCBI Taxonomy" id="6347"/>
    <lineage>
        <taxon>Eukaryota</taxon>
        <taxon>Metazoa</taxon>
        <taxon>Spiralia</taxon>
        <taxon>Lophotrochozoa</taxon>
        <taxon>Annelida</taxon>
        <taxon>Polychaeta</taxon>
        <taxon>Sedentaria</taxon>
        <taxon>Canalipalpata</taxon>
        <taxon>Sabellida</taxon>
        <taxon>Oweniida</taxon>
        <taxon>Oweniidae</taxon>
        <taxon>Owenia</taxon>
    </lineage>
</organism>
<evidence type="ECO:0000256" key="4">
    <source>
        <dbReference type="ARBA" id="ARBA00023163"/>
    </source>
</evidence>
<dbReference type="AlphaFoldDB" id="A0A8S4NB09"/>
<dbReference type="Pfam" id="PF06870">
    <property type="entry name" value="RNA_pol_I_A49"/>
    <property type="match status" value="1"/>
</dbReference>
<dbReference type="InterPro" id="IPR009668">
    <property type="entry name" value="RNA_pol-assoc_fac_A49-like"/>
</dbReference>
<comment type="caution">
    <text evidence="6">The sequence shown here is derived from an EMBL/GenBank/DDBJ whole genome shotgun (WGS) entry which is preliminary data.</text>
</comment>
<dbReference type="Proteomes" id="UP000749559">
    <property type="component" value="Unassembled WGS sequence"/>
</dbReference>
<evidence type="ECO:0000256" key="5">
    <source>
        <dbReference type="ARBA" id="ARBA00023242"/>
    </source>
</evidence>
<accession>A0A8S4NB09</accession>
<dbReference type="GO" id="GO:0006351">
    <property type="term" value="P:DNA-templated transcription"/>
    <property type="evidence" value="ECO:0007669"/>
    <property type="project" value="InterPro"/>
</dbReference>
<dbReference type="GO" id="GO:0000428">
    <property type="term" value="C:DNA-directed RNA polymerase complex"/>
    <property type="evidence" value="ECO:0007669"/>
    <property type="project" value="UniProtKB-KW"/>
</dbReference>
<dbReference type="GO" id="GO:0005730">
    <property type="term" value="C:nucleolus"/>
    <property type="evidence" value="ECO:0007669"/>
    <property type="project" value="UniProtKB-SubCell"/>
</dbReference>
<dbReference type="OrthoDB" id="532500at2759"/>
<protein>
    <recommendedName>
        <fullName evidence="8">DNA-directed RNA polymerase I subunit RPA49</fullName>
    </recommendedName>
</protein>
<evidence type="ECO:0008006" key="8">
    <source>
        <dbReference type="Google" id="ProtNLM"/>
    </source>
</evidence>
<evidence type="ECO:0000256" key="1">
    <source>
        <dbReference type="ARBA" id="ARBA00004604"/>
    </source>
</evidence>
<sequence length="418" mass="47213">MPKVILTQTQNCRKRPRNIEEKTDNIKTVEICSQENPVILANFQNGSLEKFDNVTFSLFEKTNSKEEKALVAETDRLSYVGYSRLHEDKNYKYAVAVLDKNSSKVQIHEARITQMQPCIHGDESIDDVTDSGTSFVQKNDSLTSVFGSTKRKRAMQSRLNNKLGEKVLDQSVGKAAQNMITGSPSLVQNLITPVKHEEITASVIPPFDRSATRACDVYLLEDVVPDNVLYSLSSEAHTLADAQPGQIAQWTTEAKYPSFVLRNLKALPVETGARIHRAQCLLYYHYLIILYNLKYSQYRKKDALPAECPIAVKGHLYEMFTLSTEDHNGKKTRTIPLKLKDKIVCYIIVLALHIEQFHLGLAEIMKDVKLSVNKCIQHCRALGCKVNSKKGDKTTQSYYLTLPVPLTFPTMAKQKGKR</sequence>
<keyword evidence="5" id="KW-0539">Nucleus</keyword>
<evidence type="ECO:0000313" key="7">
    <source>
        <dbReference type="Proteomes" id="UP000749559"/>
    </source>
</evidence>
<evidence type="ECO:0000256" key="3">
    <source>
        <dbReference type="ARBA" id="ARBA00022478"/>
    </source>
</evidence>
<dbReference type="PANTHER" id="PTHR14440">
    <property type="entry name" value="DNA-DIRECTED RNA POLYMERASE I SUBUNIT RPA49"/>
    <property type="match status" value="1"/>
</dbReference>
<keyword evidence="7" id="KW-1185">Reference proteome</keyword>
<keyword evidence="4" id="KW-0804">Transcription</keyword>
<evidence type="ECO:0000256" key="2">
    <source>
        <dbReference type="ARBA" id="ARBA00009430"/>
    </source>
</evidence>
<evidence type="ECO:0000313" key="6">
    <source>
        <dbReference type="EMBL" id="CAH1778279.1"/>
    </source>
</evidence>
<dbReference type="EMBL" id="CAIIXF020000002">
    <property type="protein sequence ID" value="CAH1778279.1"/>
    <property type="molecule type" value="Genomic_DNA"/>
</dbReference>
<gene>
    <name evidence="6" type="ORF">OFUS_LOCUS5216</name>
</gene>
<dbReference type="GO" id="GO:0003677">
    <property type="term" value="F:DNA binding"/>
    <property type="evidence" value="ECO:0007669"/>
    <property type="project" value="InterPro"/>
</dbReference>
<name>A0A8S4NB09_OWEFU</name>
<comment type="similarity">
    <text evidence="2">Belongs to the eukaryotic RPA49/POLR1E RNA polymerase subunit family.</text>
</comment>
<reference evidence="6" key="1">
    <citation type="submission" date="2022-03" db="EMBL/GenBank/DDBJ databases">
        <authorList>
            <person name="Martin C."/>
        </authorList>
    </citation>
    <scope>NUCLEOTIDE SEQUENCE</scope>
</reference>